<gene>
    <name evidence="1" type="ORF">LCGC14_0490660</name>
</gene>
<protein>
    <recommendedName>
        <fullName evidence="2">Orphan protein</fullName>
    </recommendedName>
</protein>
<evidence type="ECO:0000313" key="1">
    <source>
        <dbReference type="EMBL" id="KKN64525.1"/>
    </source>
</evidence>
<dbReference type="AlphaFoldDB" id="A0A0F9S6M3"/>
<reference evidence="1" key="1">
    <citation type="journal article" date="2015" name="Nature">
        <title>Complex archaea that bridge the gap between prokaryotes and eukaryotes.</title>
        <authorList>
            <person name="Spang A."/>
            <person name="Saw J.H."/>
            <person name="Jorgensen S.L."/>
            <person name="Zaremba-Niedzwiedzka K."/>
            <person name="Martijn J."/>
            <person name="Lind A.E."/>
            <person name="van Eijk R."/>
            <person name="Schleper C."/>
            <person name="Guy L."/>
            <person name="Ettema T.J."/>
        </authorList>
    </citation>
    <scope>NUCLEOTIDE SEQUENCE</scope>
</reference>
<organism evidence="1">
    <name type="scientific">marine sediment metagenome</name>
    <dbReference type="NCBI Taxonomy" id="412755"/>
    <lineage>
        <taxon>unclassified sequences</taxon>
        <taxon>metagenomes</taxon>
        <taxon>ecological metagenomes</taxon>
    </lineage>
</organism>
<sequence>MDEAVSTTLEQLLNNTQLFLSYYNNKQKWTALYPMASKLAEQYRVLYSEQPFALQARLTLYNPNYSYATNLVVSQSVITAALCKSQHYSNALSELYIAASLIEHLCVGAQLNKLCEQTPFQDSDKKTWQVRHQLAAKVMLSGGDSAKPVTQLLAKLSKYKQALVSAPKIMLYDGGITLIALANIISMNITSNTANKHMSLFKALADLYIRTPNLFALQLIKSLIAHLGPLLPGSRVFYAEQTMIYLATDAQQKHILISTANPNKLAWFSVKATLNDNPKQWHCADKTINFKVFNSEHVKSKSAVDVDEAQSLLELISNIKLQHEYSYKGLSQLMAVHPQVVANLCEAVKPYNKEHQAAKDLKHSLSMVGYYNAPAIIQRVVFEQLVNVTPHPLQAYVTNRLNCLVKIMALLVSKNKHDQFEHITLPLYAYAHFLLTQCSTQLSRKTLIDDTPNKTLSAPISSFFGVDAINNEQLTQQLTHLLSDNPWTTALLEAEQTPKKHLTDSHKLWITLKIVAQSVFKPELALTAWQLQTLNEQLKILKWQNLTDFNQKLESLALFNSI</sequence>
<evidence type="ECO:0008006" key="2">
    <source>
        <dbReference type="Google" id="ProtNLM"/>
    </source>
</evidence>
<proteinExistence type="predicted"/>
<dbReference type="EMBL" id="LAZR01000552">
    <property type="protein sequence ID" value="KKN64525.1"/>
    <property type="molecule type" value="Genomic_DNA"/>
</dbReference>
<accession>A0A0F9S6M3</accession>
<name>A0A0F9S6M3_9ZZZZ</name>
<comment type="caution">
    <text evidence="1">The sequence shown here is derived from an EMBL/GenBank/DDBJ whole genome shotgun (WGS) entry which is preliminary data.</text>
</comment>